<accession>A0A7D3XXA6</accession>
<proteinExistence type="predicted"/>
<evidence type="ECO:0000313" key="3">
    <source>
        <dbReference type="Proteomes" id="UP000500961"/>
    </source>
</evidence>
<gene>
    <name evidence="2" type="ORF">FHG85_11550</name>
</gene>
<sequence>MEPLYIEPTEFTPRVFFDPENSVFEISGFSRPENTVGFYKPLLKWLEEYEENVLSQNTNFNKSNLVVNLKLTYFNSASSKFLLDVLMMFMRFHSKGNAVEINWYYDEDDDEILESGEEIAEMINFPFNFIPITPNT</sequence>
<evidence type="ECO:0000259" key="1">
    <source>
        <dbReference type="Pfam" id="PF09345"/>
    </source>
</evidence>
<dbReference type="AlphaFoldDB" id="A0A7D3XXA6"/>
<name>A0A7D3XXA6_9BACT</name>
<dbReference type="Proteomes" id="UP000500961">
    <property type="component" value="Chromosome"/>
</dbReference>
<dbReference type="InterPro" id="IPR018530">
    <property type="entry name" value="SiaC"/>
</dbReference>
<organism evidence="2 3">
    <name type="scientific">Tenuifilum thalassicum</name>
    <dbReference type="NCBI Taxonomy" id="2590900"/>
    <lineage>
        <taxon>Bacteria</taxon>
        <taxon>Pseudomonadati</taxon>
        <taxon>Bacteroidota</taxon>
        <taxon>Bacteroidia</taxon>
        <taxon>Bacteroidales</taxon>
        <taxon>Tenuifilaceae</taxon>
        <taxon>Tenuifilum</taxon>
    </lineage>
</organism>
<protein>
    <submittedName>
        <fullName evidence="2">DUF1987 domain-containing protein</fullName>
    </submittedName>
</protein>
<dbReference type="KEGG" id="ttz:FHG85_11550"/>
<dbReference type="RefSeq" id="WP_173076050.1">
    <property type="nucleotide sequence ID" value="NZ_CP041345.1"/>
</dbReference>
<feature type="domain" description="SiaC family regulatory phosphoprotein" evidence="1">
    <location>
        <begin position="6"/>
        <end position="131"/>
    </location>
</feature>
<dbReference type="EMBL" id="CP041345">
    <property type="protein sequence ID" value="QKG80871.1"/>
    <property type="molecule type" value="Genomic_DNA"/>
</dbReference>
<reference evidence="2 3" key="1">
    <citation type="submission" date="2019-07" db="EMBL/GenBank/DDBJ databases">
        <title>Thalassofilum flectens gen. nov., sp. nov., a novel moderate thermophilic anaerobe from a shallow sea hot spring in Kunashir Island (Russia), representing a new family in the order Bacteroidales, and proposal of Thalassofilacea fam. nov.</title>
        <authorList>
            <person name="Kochetkova T.V."/>
            <person name="Podosokorskaya O.A."/>
            <person name="Novikov A."/>
            <person name="Elcheninov A.G."/>
            <person name="Toshchakov S.V."/>
            <person name="Kublanov I.V."/>
        </authorList>
    </citation>
    <scope>NUCLEOTIDE SEQUENCE [LARGE SCALE GENOMIC DNA]</scope>
    <source>
        <strain evidence="2 3">38-H</strain>
    </source>
</reference>
<keyword evidence="3" id="KW-1185">Reference proteome</keyword>
<evidence type="ECO:0000313" key="2">
    <source>
        <dbReference type="EMBL" id="QKG80871.1"/>
    </source>
</evidence>
<dbReference type="Pfam" id="PF09345">
    <property type="entry name" value="SiaC"/>
    <property type="match status" value="1"/>
</dbReference>